<keyword evidence="16" id="KW-0812">Transmembrane</keyword>
<dbReference type="InterPro" id="IPR017205">
    <property type="entry name" value="Sig_transdc_His_kinase_ChrS"/>
</dbReference>
<evidence type="ECO:0000256" key="6">
    <source>
        <dbReference type="ARBA" id="ARBA00022485"/>
    </source>
</evidence>
<keyword evidence="9" id="KW-0479">Metal-binding</keyword>
<proteinExistence type="predicted"/>
<dbReference type="EC" id="2.7.13.3" evidence="4"/>
<dbReference type="InterPro" id="IPR004358">
    <property type="entry name" value="Sig_transdc_His_kin-like_C"/>
</dbReference>
<comment type="subcellular location">
    <subcellularLocation>
        <location evidence="3">Cytoplasm</location>
    </subcellularLocation>
</comment>
<feature type="transmembrane region" description="Helical" evidence="16">
    <location>
        <begin position="46"/>
        <end position="67"/>
    </location>
</feature>
<feature type="transmembrane region" description="Helical" evidence="16">
    <location>
        <begin position="73"/>
        <end position="98"/>
    </location>
</feature>
<evidence type="ECO:0000256" key="16">
    <source>
        <dbReference type="SAM" id="Phobius"/>
    </source>
</evidence>
<comment type="caution">
    <text evidence="18">The sequence shown here is derived from an EMBL/GenBank/DDBJ whole genome shotgun (WGS) entry which is preliminary data.</text>
</comment>
<dbReference type="Pfam" id="PF07730">
    <property type="entry name" value="HisKA_3"/>
    <property type="match status" value="1"/>
</dbReference>
<keyword evidence="16" id="KW-0472">Membrane</keyword>
<dbReference type="PROSITE" id="PS50109">
    <property type="entry name" value="HIS_KIN"/>
    <property type="match status" value="1"/>
</dbReference>
<evidence type="ECO:0000256" key="5">
    <source>
        <dbReference type="ARBA" id="ARBA00017322"/>
    </source>
</evidence>
<dbReference type="InterPro" id="IPR036890">
    <property type="entry name" value="HATPase_C_sf"/>
</dbReference>
<evidence type="ECO:0000256" key="3">
    <source>
        <dbReference type="ARBA" id="ARBA00004496"/>
    </source>
</evidence>
<keyword evidence="10" id="KW-0418">Kinase</keyword>
<protein>
    <recommendedName>
        <fullName evidence="5">Oxygen sensor histidine kinase NreB</fullName>
        <ecNumber evidence="4">2.7.13.3</ecNumber>
    </recommendedName>
    <alternativeName>
        <fullName evidence="15">Nitrogen regulation protein B</fullName>
    </alternativeName>
</protein>
<evidence type="ECO:0000313" key="18">
    <source>
        <dbReference type="EMBL" id="GGI06403.1"/>
    </source>
</evidence>
<feature type="domain" description="Histidine kinase" evidence="17">
    <location>
        <begin position="294"/>
        <end position="388"/>
    </location>
</feature>
<sequence length="395" mass="41044">MRSAAGGLAWTLVPVSLTRGVHVAFAALVVTSALRYLTNHGPGGRWWLVVLLTLGVGAAYAVLVVLARRPATAAAHVVLGLLLAGWLVLVLVAPSFAWSAIPLFFVCRSLVPAPGAHVLVGAVAVVTGAALWQLSGGTDWAAAVAPLVVAVLLSLAYDAIVRQATERVRLQREVAVLAERERVAREIHDTLAQSLSSAVLHLEAADQRWDDPSGDTRDTARDDVRQAAVVVRGALGQTRELVHDLVEPAVARDGVAPAELEAAVLSAARRHVPDAELTVVGERTGVGPDVAHALARIAQSAVANTRRHAGPARLGLTITYLPDAVALDVFDDGRGFDVGAVASRTVGATGGFGLRAMRQRVEQLGGTITVESTPGEGTVVGVQLPAGAGREEGAR</sequence>
<reference evidence="19" key="1">
    <citation type="journal article" date="2019" name="Int. J. Syst. Evol. Microbiol.">
        <title>The Global Catalogue of Microorganisms (GCM) 10K type strain sequencing project: providing services to taxonomists for standard genome sequencing and annotation.</title>
        <authorList>
            <consortium name="The Broad Institute Genomics Platform"/>
            <consortium name="The Broad Institute Genome Sequencing Center for Infectious Disease"/>
            <person name="Wu L."/>
            <person name="Ma J."/>
        </authorList>
    </citation>
    <scope>NUCLEOTIDE SEQUENCE [LARGE SCALE GENOMIC DNA]</scope>
    <source>
        <strain evidence="19">CCM 8653</strain>
    </source>
</reference>
<gene>
    <name evidence="18" type="ORF">GCM10007368_10990</name>
</gene>
<evidence type="ECO:0000313" key="19">
    <source>
        <dbReference type="Proteomes" id="UP000632535"/>
    </source>
</evidence>
<evidence type="ECO:0000256" key="10">
    <source>
        <dbReference type="ARBA" id="ARBA00022777"/>
    </source>
</evidence>
<evidence type="ECO:0000256" key="4">
    <source>
        <dbReference type="ARBA" id="ARBA00012438"/>
    </source>
</evidence>
<comment type="cofactor">
    <cofactor evidence="2">
        <name>[4Fe-4S] cluster</name>
        <dbReference type="ChEBI" id="CHEBI:49883"/>
    </cofactor>
</comment>
<dbReference type="PANTHER" id="PTHR24421">
    <property type="entry name" value="NITRATE/NITRITE SENSOR PROTEIN NARX-RELATED"/>
    <property type="match status" value="1"/>
</dbReference>
<feature type="transmembrane region" description="Helical" evidence="16">
    <location>
        <begin position="110"/>
        <end position="134"/>
    </location>
</feature>
<dbReference type="CDD" id="cd16917">
    <property type="entry name" value="HATPase_UhpB-NarQ-NarX-like"/>
    <property type="match status" value="1"/>
</dbReference>
<keyword evidence="12" id="KW-0902">Two-component regulatory system</keyword>
<dbReference type="InterPro" id="IPR005467">
    <property type="entry name" value="His_kinase_dom"/>
</dbReference>
<dbReference type="Pfam" id="PF02518">
    <property type="entry name" value="HATPase_c"/>
    <property type="match status" value="1"/>
</dbReference>
<keyword evidence="8" id="KW-0808">Transferase</keyword>
<dbReference type="Gene3D" id="3.30.565.10">
    <property type="entry name" value="Histidine kinase-like ATPase, C-terminal domain"/>
    <property type="match status" value="1"/>
</dbReference>
<evidence type="ECO:0000256" key="2">
    <source>
        <dbReference type="ARBA" id="ARBA00001966"/>
    </source>
</evidence>
<keyword evidence="7" id="KW-0963">Cytoplasm</keyword>
<dbReference type="PIRSF" id="PIRSF037434">
    <property type="entry name" value="STHK_ChrS"/>
    <property type="match status" value="1"/>
</dbReference>
<accession>A0ABQ2B681</accession>
<organism evidence="18 19">
    <name type="scientific">Isoptericola cucumis</name>
    <dbReference type="NCBI Taxonomy" id="1776856"/>
    <lineage>
        <taxon>Bacteria</taxon>
        <taxon>Bacillati</taxon>
        <taxon>Actinomycetota</taxon>
        <taxon>Actinomycetes</taxon>
        <taxon>Micrococcales</taxon>
        <taxon>Promicromonosporaceae</taxon>
        <taxon>Isoptericola</taxon>
    </lineage>
</organism>
<keyword evidence="11" id="KW-0408">Iron</keyword>
<evidence type="ECO:0000256" key="11">
    <source>
        <dbReference type="ARBA" id="ARBA00023004"/>
    </source>
</evidence>
<keyword evidence="6" id="KW-0004">4Fe-4S</keyword>
<dbReference type="InterPro" id="IPR011712">
    <property type="entry name" value="Sig_transdc_His_kin_sub3_dim/P"/>
</dbReference>
<dbReference type="Proteomes" id="UP000632535">
    <property type="component" value="Unassembled WGS sequence"/>
</dbReference>
<name>A0ABQ2B681_9MICO</name>
<comment type="function">
    <text evidence="14">Member of the two-component regulatory system NreB/NreC involved in the control of dissimilatory nitrate/nitrite reduction in response to oxygen. NreB functions as a direct oxygen sensor histidine kinase which is autophosphorylated, in the absence of oxygen, probably at the conserved histidine residue, and transfers its phosphate group probably to a conserved aspartate residue of NreC. NreB/NreC activates the expression of the nitrate (narGHJI) and nitrite (nir) reductase operons, as well as the putative nitrate transporter gene narT.</text>
</comment>
<keyword evidence="13" id="KW-0411">Iron-sulfur</keyword>
<dbReference type="InterPro" id="IPR003594">
    <property type="entry name" value="HATPase_dom"/>
</dbReference>
<evidence type="ECO:0000259" key="17">
    <source>
        <dbReference type="PROSITE" id="PS50109"/>
    </source>
</evidence>
<evidence type="ECO:0000256" key="14">
    <source>
        <dbReference type="ARBA" id="ARBA00024827"/>
    </source>
</evidence>
<evidence type="ECO:0000256" key="13">
    <source>
        <dbReference type="ARBA" id="ARBA00023014"/>
    </source>
</evidence>
<comment type="catalytic activity">
    <reaction evidence="1">
        <text>ATP + protein L-histidine = ADP + protein N-phospho-L-histidine.</text>
        <dbReference type="EC" id="2.7.13.3"/>
    </reaction>
</comment>
<evidence type="ECO:0000256" key="12">
    <source>
        <dbReference type="ARBA" id="ARBA00023012"/>
    </source>
</evidence>
<keyword evidence="19" id="KW-1185">Reference proteome</keyword>
<feature type="transmembrane region" description="Helical" evidence="16">
    <location>
        <begin position="140"/>
        <end position="160"/>
    </location>
</feature>
<dbReference type="SUPFAM" id="SSF55874">
    <property type="entry name" value="ATPase domain of HSP90 chaperone/DNA topoisomerase II/histidine kinase"/>
    <property type="match status" value="1"/>
</dbReference>
<evidence type="ECO:0000256" key="15">
    <source>
        <dbReference type="ARBA" id="ARBA00030800"/>
    </source>
</evidence>
<evidence type="ECO:0000256" key="7">
    <source>
        <dbReference type="ARBA" id="ARBA00022490"/>
    </source>
</evidence>
<keyword evidence="16" id="KW-1133">Transmembrane helix</keyword>
<dbReference type="PRINTS" id="PR00344">
    <property type="entry name" value="BCTRLSENSOR"/>
</dbReference>
<evidence type="ECO:0000256" key="9">
    <source>
        <dbReference type="ARBA" id="ARBA00022723"/>
    </source>
</evidence>
<dbReference type="InterPro" id="IPR050482">
    <property type="entry name" value="Sensor_HK_TwoCompSys"/>
</dbReference>
<dbReference type="Gene3D" id="1.20.5.1930">
    <property type="match status" value="1"/>
</dbReference>
<dbReference type="EMBL" id="BMDG01000003">
    <property type="protein sequence ID" value="GGI06403.1"/>
    <property type="molecule type" value="Genomic_DNA"/>
</dbReference>
<dbReference type="PANTHER" id="PTHR24421:SF62">
    <property type="entry name" value="SENSORY TRANSDUCTION HISTIDINE KINASE"/>
    <property type="match status" value="1"/>
</dbReference>
<evidence type="ECO:0000256" key="1">
    <source>
        <dbReference type="ARBA" id="ARBA00000085"/>
    </source>
</evidence>
<dbReference type="SMART" id="SM00387">
    <property type="entry name" value="HATPase_c"/>
    <property type="match status" value="1"/>
</dbReference>
<evidence type="ECO:0000256" key="8">
    <source>
        <dbReference type="ARBA" id="ARBA00022679"/>
    </source>
</evidence>